<dbReference type="Proteomes" id="UP000192920">
    <property type="component" value="Unassembled WGS sequence"/>
</dbReference>
<evidence type="ECO:0000256" key="4">
    <source>
        <dbReference type="ARBA" id="ARBA00022795"/>
    </source>
</evidence>
<comment type="similarity">
    <text evidence="1">Belongs to the FlgM family.</text>
</comment>
<evidence type="ECO:0000256" key="9">
    <source>
        <dbReference type="SAM" id="MobiDB-lite"/>
    </source>
</evidence>
<gene>
    <name evidence="11" type="ORF">SAMN02745746_01062</name>
</gene>
<keyword evidence="12" id="KW-1185">Reference proteome</keyword>
<dbReference type="Pfam" id="PF04316">
    <property type="entry name" value="FlgM"/>
    <property type="match status" value="1"/>
</dbReference>
<evidence type="ECO:0000313" key="12">
    <source>
        <dbReference type="Proteomes" id="UP000192920"/>
    </source>
</evidence>
<dbReference type="GO" id="GO:0045892">
    <property type="term" value="P:negative regulation of DNA-templated transcription"/>
    <property type="evidence" value="ECO:0007669"/>
    <property type="project" value="InterPro"/>
</dbReference>
<evidence type="ECO:0000313" key="11">
    <source>
        <dbReference type="EMBL" id="SMF06878.1"/>
    </source>
</evidence>
<evidence type="ECO:0000256" key="1">
    <source>
        <dbReference type="ARBA" id="ARBA00005322"/>
    </source>
</evidence>
<evidence type="ECO:0000256" key="2">
    <source>
        <dbReference type="ARBA" id="ARBA00017823"/>
    </source>
</evidence>
<dbReference type="SUPFAM" id="SSF101498">
    <property type="entry name" value="Anti-sigma factor FlgM"/>
    <property type="match status" value="1"/>
</dbReference>
<evidence type="ECO:0000256" key="5">
    <source>
        <dbReference type="ARBA" id="ARBA00023015"/>
    </source>
</evidence>
<accession>A0A1Y6BEA8</accession>
<dbReference type="NCBIfam" id="TIGR03824">
    <property type="entry name" value="FlgM_jcvi"/>
    <property type="match status" value="1"/>
</dbReference>
<keyword evidence="6" id="KW-0804">Transcription</keyword>
<evidence type="ECO:0000256" key="6">
    <source>
        <dbReference type="ARBA" id="ARBA00023163"/>
    </source>
</evidence>
<sequence>MRITPQRPERRDVAPAERPATSPATPAVRPAAVAEASGAALLEPAQAALREQPEIDLERVAAVKAALARGEAPFDPERLAALIDRYHGGRG</sequence>
<dbReference type="RefSeq" id="WP_085275388.1">
    <property type="nucleotide sequence ID" value="NZ_FXAG01000004.1"/>
</dbReference>
<protein>
    <recommendedName>
        <fullName evidence="2">Negative regulator of flagellin synthesis</fullName>
    </recommendedName>
    <alternativeName>
        <fullName evidence="8">Anti-sigma-28 factor</fullName>
    </alternativeName>
</protein>
<dbReference type="STRING" id="1123014.SAMN02745746_01062"/>
<dbReference type="InterPro" id="IPR031316">
    <property type="entry name" value="FlgM_C"/>
</dbReference>
<feature type="domain" description="Anti-sigma-28 factor FlgM C-terminal" evidence="10">
    <location>
        <begin position="39"/>
        <end position="81"/>
    </location>
</feature>
<dbReference type="InterPro" id="IPR035890">
    <property type="entry name" value="Anti-sigma-28_factor_FlgM_sf"/>
</dbReference>
<dbReference type="EMBL" id="FXAG01000004">
    <property type="protein sequence ID" value="SMF06878.1"/>
    <property type="molecule type" value="Genomic_DNA"/>
</dbReference>
<evidence type="ECO:0000259" key="10">
    <source>
        <dbReference type="Pfam" id="PF04316"/>
    </source>
</evidence>
<feature type="region of interest" description="Disordered" evidence="9">
    <location>
        <begin position="1"/>
        <end position="31"/>
    </location>
</feature>
<evidence type="ECO:0000256" key="3">
    <source>
        <dbReference type="ARBA" id="ARBA00022491"/>
    </source>
</evidence>
<keyword evidence="5" id="KW-0805">Transcription regulation</keyword>
<reference evidence="12" key="1">
    <citation type="submission" date="2017-04" db="EMBL/GenBank/DDBJ databases">
        <authorList>
            <person name="Varghese N."/>
            <person name="Submissions S."/>
        </authorList>
    </citation>
    <scope>NUCLEOTIDE SEQUENCE [LARGE SCALE GENOMIC DNA]</scope>
    <source>
        <strain evidence="12">DSM 22618</strain>
    </source>
</reference>
<dbReference type="InterPro" id="IPR007412">
    <property type="entry name" value="FlgM"/>
</dbReference>
<evidence type="ECO:0000256" key="7">
    <source>
        <dbReference type="ARBA" id="ARBA00024739"/>
    </source>
</evidence>
<keyword evidence="4" id="KW-1005">Bacterial flagellum biogenesis</keyword>
<name>A0A1Y6BEA8_9NEIS</name>
<dbReference type="GO" id="GO:0044781">
    <property type="term" value="P:bacterial-type flagellum organization"/>
    <property type="evidence" value="ECO:0007669"/>
    <property type="project" value="UniProtKB-KW"/>
</dbReference>
<feature type="compositionally biased region" description="Low complexity" evidence="9">
    <location>
        <begin position="18"/>
        <end position="31"/>
    </location>
</feature>
<comment type="function">
    <text evidence="7">Responsible for the coupling of flagellin expression to flagellar assembly by preventing expression of the flagellin genes when a component of the middle class of proteins is defective. It negatively regulates flagellar genes by inhibiting the activity of FliA by directly binding to FliA.</text>
</comment>
<keyword evidence="3" id="KW-0678">Repressor</keyword>
<dbReference type="AlphaFoldDB" id="A0A1Y6BEA8"/>
<organism evidence="11 12">
    <name type="scientific">Pseudogulbenkiania subflava DSM 22618</name>
    <dbReference type="NCBI Taxonomy" id="1123014"/>
    <lineage>
        <taxon>Bacteria</taxon>
        <taxon>Pseudomonadati</taxon>
        <taxon>Pseudomonadota</taxon>
        <taxon>Betaproteobacteria</taxon>
        <taxon>Neisseriales</taxon>
        <taxon>Chromobacteriaceae</taxon>
        <taxon>Pseudogulbenkiania</taxon>
    </lineage>
</organism>
<evidence type="ECO:0000256" key="8">
    <source>
        <dbReference type="ARBA" id="ARBA00030117"/>
    </source>
</evidence>
<proteinExistence type="inferred from homology"/>